<sequence>MEAGQLVEFIDSQKIFCAVVLESKGLRLRLLNENNREVKLSAARLSHRSKVRLDPAQGRDKLVTQLKAIAAKRREMSRQVDIPTLWEVLQDTGEWIDLPTMTAFCFPEQPNGDHEAAVIRAFFNDRRYFKFTPEQFLPHPARKVEQIKAQREAQAHRERLVEQGGAWLQQVLKDQKGSPPAAADEIVTILKGYCLHEKESPDQETARAILKRAGAHAPSAIFTFMVKIGRWHPDENLDLLRHGLGAPLPPAVEQHAAALCAHPPAIETQRRDLRELSLFTIDGPTTLDFDDALSIEPMGDHHRVGIHIIDVGHYVAKADPIDQEAAGRASSIYMPDRRIAMLPECLALEACSLKAGQERPAISTLVTLNGRGEVLDYDIVPSRIRVTRNLTFAAVDERLAADPALGALLAMARGYRDQRLDNGAMTIRLPEINLWLNDDAQPEIARIDGESPSHLLVSEMMILANDLAARFLTQRQLPAIFRAQGEPRERLFNREEGTLFQHWMQRKQLSRFSLANSPEPHSGLGLSAYVTATSPIRKFYDLVTQRQLRAALGLEAPYATEEIDFIIAALAEPMGLVGRIQFQRQRYWLLKYLEKRIGAKYEAVVLNKIRDSYAILLPDLLIECLLSGAEGVNLKPEDRIQVTIQHVHARNDVLTVFLS</sequence>
<evidence type="ECO:0000313" key="2">
    <source>
        <dbReference type="EMBL" id="MCJ8500170.1"/>
    </source>
</evidence>
<dbReference type="SUPFAM" id="SSF50249">
    <property type="entry name" value="Nucleic acid-binding proteins"/>
    <property type="match status" value="1"/>
</dbReference>
<keyword evidence="3" id="KW-1185">Reference proteome</keyword>
<dbReference type="RefSeq" id="WP_246904010.1">
    <property type="nucleotide sequence ID" value="NZ_JALJRB010000005.1"/>
</dbReference>
<accession>A0AA41R2Y9</accession>
<dbReference type="InterPro" id="IPR056404">
    <property type="entry name" value="HTH_RNase_II"/>
</dbReference>
<dbReference type="AlphaFoldDB" id="A0AA41R2Y9"/>
<dbReference type="Pfam" id="PF23161">
    <property type="entry name" value="HTH_RNase_II"/>
    <property type="match status" value="1"/>
</dbReference>
<dbReference type="GO" id="GO:0006402">
    <property type="term" value="P:mRNA catabolic process"/>
    <property type="evidence" value="ECO:0007669"/>
    <property type="project" value="TreeGrafter"/>
</dbReference>
<name>A0AA41R2Y9_9BACT</name>
<dbReference type="GO" id="GO:0003723">
    <property type="term" value="F:RNA binding"/>
    <property type="evidence" value="ECO:0007669"/>
    <property type="project" value="InterPro"/>
</dbReference>
<feature type="domain" description="RNB" evidence="1">
    <location>
        <begin position="270"/>
        <end position="554"/>
    </location>
</feature>
<evidence type="ECO:0000259" key="1">
    <source>
        <dbReference type="SMART" id="SM00955"/>
    </source>
</evidence>
<dbReference type="InterPro" id="IPR001900">
    <property type="entry name" value="RNase_II/R"/>
</dbReference>
<dbReference type="EMBL" id="JALJRB010000005">
    <property type="protein sequence ID" value="MCJ8500170.1"/>
    <property type="molecule type" value="Genomic_DNA"/>
</dbReference>
<protein>
    <submittedName>
        <fullName evidence="2">RNB domain-containing ribonuclease</fullName>
    </submittedName>
</protein>
<dbReference type="InterPro" id="IPR050180">
    <property type="entry name" value="RNR_Ribonuclease"/>
</dbReference>
<dbReference type="PANTHER" id="PTHR23355">
    <property type="entry name" value="RIBONUCLEASE"/>
    <property type="match status" value="1"/>
</dbReference>
<dbReference type="SMART" id="SM00955">
    <property type="entry name" value="RNB"/>
    <property type="match status" value="1"/>
</dbReference>
<dbReference type="InterPro" id="IPR012340">
    <property type="entry name" value="NA-bd_OB-fold"/>
</dbReference>
<organism evidence="2 3">
    <name type="scientific">Desulfatitalea alkaliphila</name>
    <dbReference type="NCBI Taxonomy" id="2929485"/>
    <lineage>
        <taxon>Bacteria</taxon>
        <taxon>Pseudomonadati</taxon>
        <taxon>Thermodesulfobacteriota</taxon>
        <taxon>Desulfobacteria</taxon>
        <taxon>Desulfobacterales</taxon>
        <taxon>Desulfosarcinaceae</taxon>
        <taxon>Desulfatitalea</taxon>
    </lineage>
</organism>
<dbReference type="Proteomes" id="UP001165427">
    <property type="component" value="Unassembled WGS sequence"/>
</dbReference>
<dbReference type="Pfam" id="PF00773">
    <property type="entry name" value="RNB"/>
    <property type="match status" value="1"/>
</dbReference>
<dbReference type="GO" id="GO:0000175">
    <property type="term" value="F:3'-5'-RNA exonuclease activity"/>
    <property type="evidence" value="ECO:0007669"/>
    <property type="project" value="TreeGrafter"/>
</dbReference>
<dbReference type="PANTHER" id="PTHR23355:SF42">
    <property type="entry name" value="RIBONUCLEASE II, CHLOROPLASTIC_MITOCHONDRIAL"/>
    <property type="match status" value="1"/>
</dbReference>
<evidence type="ECO:0000313" key="3">
    <source>
        <dbReference type="Proteomes" id="UP001165427"/>
    </source>
</evidence>
<dbReference type="GO" id="GO:0000932">
    <property type="term" value="C:P-body"/>
    <property type="evidence" value="ECO:0007669"/>
    <property type="project" value="TreeGrafter"/>
</dbReference>
<comment type="caution">
    <text evidence="2">The sequence shown here is derived from an EMBL/GenBank/DDBJ whole genome shotgun (WGS) entry which is preliminary data.</text>
</comment>
<reference evidence="2" key="1">
    <citation type="submission" date="2022-04" db="EMBL/GenBank/DDBJ databases">
        <title>Desulfatitalea alkaliphila sp. nov., a novel anaerobic sulfate-reducing bacterium isolated from terrestrial mud volcano, Taman Peninsula, Russia.</title>
        <authorList>
            <person name="Khomyakova M.A."/>
            <person name="Merkel A.Y."/>
            <person name="Slobodkin A.I."/>
        </authorList>
    </citation>
    <scope>NUCLEOTIDE SEQUENCE</scope>
    <source>
        <strain evidence="2">M08but</strain>
    </source>
</reference>
<gene>
    <name evidence="2" type="ORF">MRX98_06250</name>
</gene>
<proteinExistence type="predicted"/>